<evidence type="ECO:0000313" key="1">
    <source>
        <dbReference type="EMBL" id="KYQ48076.1"/>
    </source>
</evidence>
<evidence type="ECO:0000313" key="2">
    <source>
        <dbReference type="Proteomes" id="UP000075809"/>
    </source>
</evidence>
<dbReference type="STRING" id="64791.A0A151WJR4"/>
<dbReference type="InterPro" id="IPR013783">
    <property type="entry name" value="Ig-like_fold"/>
</dbReference>
<gene>
    <name evidence="1" type="ORF">ALC60_13036</name>
</gene>
<evidence type="ECO:0008006" key="3">
    <source>
        <dbReference type="Google" id="ProtNLM"/>
    </source>
</evidence>
<protein>
    <recommendedName>
        <fullName evidence="3">Ig-like domain-containing protein</fullName>
    </recommendedName>
</protein>
<reference evidence="1 2" key="1">
    <citation type="submission" date="2015-09" db="EMBL/GenBank/DDBJ databases">
        <title>Trachymyrmex zeteki WGS genome.</title>
        <authorList>
            <person name="Nygaard S."/>
            <person name="Hu H."/>
            <person name="Boomsma J."/>
            <person name="Zhang G."/>
        </authorList>
    </citation>
    <scope>NUCLEOTIDE SEQUENCE [LARGE SCALE GENOMIC DNA]</scope>
    <source>
        <strain evidence="1">Tzet28-1</strain>
        <tissue evidence="1">Whole body</tissue>
    </source>
</reference>
<accession>A0A151WJR4</accession>
<dbReference type="Gene3D" id="2.60.40.10">
    <property type="entry name" value="Immunoglobulins"/>
    <property type="match status" value="1"/>
</dbReference>
<name>A0A151WJR4_9HYME</name>
<feature type="non-terminal residue" evidence="1">
    <location>
        <position position="1"/>
    </location>
</feature>
<keyword evidence="2" id="KW-1185">Reference proteome</keyword>
<organism evidence="1 2">
    <name type="scientific">Mycetomoellerius zeteki</name>
    <dbReference type="NCBI Taxonomy" id="64791"/>
    <lineage>
        <taxon>Eukaryota</taxon>
        <taxon>Metazoa</taxon>
        <taxon>Ecdysozoa</taxon>
        <taxon>Arthropoda</taxon>
        <taxon>Hexapoda</taxon>
        <taxon>Insecta</taxon>
        <taxon>Pterygota</taxon>
        <taxon>Neoptera</taxon>
        <taxon>Endopterygota</taxon>
        <taxon>Hymenoptera</taxon>
        <taxon>Apocrita</taxon>
        <taxon>Aculeata</taxon>
        <taxon>Formicoidea</taxon>
        <taxon>Formicidae</taxon>
        <taxon>Myrmicinae</taxon>
        <taxon>Mycetomoellerius</taxon>
    </lineage>
</organism>
<sequence length="135" mass="14771">KRLFSVPLVNISVVEGRPAELPCDITPPGEDTLHMVFWFKDEAGVPLYTFLANPRFRSAMGRDETDENCQKFPSQNHSPITFMAETSGGISAAGSRELKDLSAKPGRGSWGFIPGLRGVWKLSRGRGPGPRSRGL</sequence>
<dbReference type="EMBL" id="KQ983039">
    <property type="protein sequence ID" value="KYQ48076.1"/>
    <property type="molecule type" value="Genomic_DNA"/>
</dbReference>
<dbReference type="SUPFAM" id="SSF48726">
    <property type="entry name" value="Immunoglobulin"/>
    <property type="match status" value="1"/>
</dbReference>
<dbReference type="Proteomes" id="UP000075809">
    <property type="component" value="Unassembled WGS sequence"/>
</dbReference>
<dbReference type="InterPro" id="IPR036179">
    <property type="entry name" value="Ig-like_dom_sf"/>
</dbReference>
<dbReference type="AlphaFoldDB" id="A0A151WJR4"/>
<proteinExistence type="predicted"/>